<evidence type="ECO:0000256" key="3">
    <source>
        <dbReference type="ARBA" id="ARBA00022801"/>
    </source>
</evidence>
<dbReference type="Proteomes" id="UP001501237">
    <property type="component" value="Unassembled WGS sequence"/>
</dbReference>
<evidence type="ECO:0000256" key="2">
    <source>
        <dbReference type="ARBA" id="ARBA00022670"/>
    </source>
</evidence>
<organism evidence="7 8">
    <name type="scientific">Actinocorallia longicatena</name>
    <dbReference type="NCBI Taxonomy" id="111803"/>
    <lineage>
        <taxon>Bacteria</taxon>
        <taxon>Bacillati</taxon>
        <taxon>Actinomycetota</taxon>
        <taxon>Actinomycetes</taxon>
        <taxon>Streptosporangiales</taxon>
        <taxon>Thermomonosporaceae</taxon>
        <taxon>Actinocorallia</taxon>
    </lineage>
</organism>
<feature type="active site" description="Charge relay system" evidence="5">
    <location>
        <position position="288"/>
    </location>
</feature>
<dbReference type="Gene3D" id="3.40.50.200">
    <property type="entry name" value="Peptidase S8/S53 domain"/>
    <property type="match status" value="1"/>
</dbReference>
<feature type="active site" description="Charge relay system" evidence="5">
    <location>
        <position position="112"/>
    </location>
</feature>
<dbReference type="Pfam" id="PF00082">
    <property type="entry name" value="Peptidase_S8"/>
    <property type="match status" value="1"/>
</dbReference>
<reference evidence="8" key="1">
    <citation type="journal article" date="2019" name="Int. J. Syst. Evol. Microbiol.">
        <title>The Global Catalogue of Microorganisms (GCM) 10K type strain sequencing project: providing services to taxonomists for standard genome sequencing and annotation.</title>
        <authorList>
            <consortium name="The Broad Institute Genomics Platform"/>
            <consortium name="The Broad Institute Genome Sequencing Center for Infectious Disease"/>
            <person name="Wu L."/>
            <person name="Ma J."/>
        </authorList>
    </citation>
    <scope>NUCLEOTIDE SEQUENCE [LARGE SCALE GENOMIC DNA]</scope>
    <source>
        <strain evidence="8">JCM 9377</strain>
    </source>
</reference>
<feature type="active site" description="Charge relay system" evidence="5">
    <location>
        <position position="77"/>
    </location>
</feature>
<dbReference type="PANTHER" id="PTHR43806:SF11">
    <property type="entry name" value="CEREVISIN-RELATED"/>
    <property type="match status" value="1"/>
</dbReference>
<feature type="domain" description="Peptidase S8/S53" evidence="6">
    <location>
        <begin position="74"/>
        <end position="324"/>
    </location>
</feature>
<keyword evidence="4 5" id="KW-0720">Serine protease</keyword>
<dbReference type="SUPFAM" id="SSF52743">
    <property type="entry name" value="Subtilisin-like"/>
    <property type="match status" value="1"/>
</dbReference>
<dbReference type="InterPro" id="IPR015500">
    <property type="entry name" value="Peptidase_S8_subtilisin-rel"/>
</dbReference>
<dbReference type="EMBL" id="BAAAUV010000022">
    <property type="protein sequence ID" value="GAA3231616.1"/>
    <property type="molecule type" value="Genomic_DNA"/>
</dbReference>
<comment type="similarity">
    <text evidence="1 5">Belongs to the peptidase S8 family.</text>
</comment>
<keyword evidence="3 5" id="KW-0378">Hydrolase</keyword>
<gene>
    <name evidence="7" type="ORF">GCM10010468_62780</name>
</gene>
<dbReference type="InterPro" id="IPR036852">
    <property type="entry name" value="Peptidase_S8/S53_dom_sf"/>
</dbReference>
<keyword evidence="8" id="KW-1185">Reference proteome</keyword>
<dbReference type="PANTHER" id="PTHR43806">
    <property type="entry name" value="PEPTIDASE S8"/>
    <property type="match status" value="1"/>
</dbReference>
<name>A0ABP6QKL0_9ACTN</name>
<dbReference type="PROSITE" id="PS51892">
    <property type="entry name" value="SUBTILASE"/>
    <property type="match status" value="1"/>
</dbReference>
<keyword evidence="2 5" id="KW-0645">Protease</keyword>
<evidence type="ECO:0000256" key="5">
    <source>
        <dbReference type="PROSITE-ProRule" id="PRU01240"/>
    </source>
</evidence>
<sequence length="350" mass="35203">MCLFEFTPEKEAPMRRSRFLTPVVAAIVVMAAAGPVAAQTQTAPGWALDRIDQAALPLDGTYTTGSEGAGVNAYVIDTGINTGLADFGGRASVAYDVFGGNGQDCASSGSYHGTGMASMVGGATYGVAKQVNLLSVKAEQCGVGPVEANYITAINWVAAHHQKPAVAVISSNWPGATYWNGNALSGLTKAVDDLAAAGVFVAVSAGNITAGDPLAWTKTYAVNNPPANASQALVVMASDPADRAVLNLTVPGTTTAWSTAIGGDIYAPGFGVMMLNGDGTFGAHHGTSFAAPMAAGVGALYKAAHGDAPSATVRSWILSHATAGAVVNNPGGTPGTLTYTPNLLLSTGGL</sequence>
<dbReference type="InterPro" id="IPR050131">
    <property type="entry name" value="Peptidase_S8_subtilisin-like"/>
</dbReference>
<evidence type="ECO:0000256" key="4">
    <source>
        <dbReference type="ARBA" id="ARBA00022825"/>
    </source>
</evidence>
<protein>
    <recommendedName>
        <fullName evidence="6">Peptidase S8/S53 domain-containing protein</fullName>
    </recommendedName>
</protein>
<dbReference type="InterPro" id="IPR000209">
    <property type="entry name" value="Peptidase_S8/S53_dom"/>
</dbReference>
<proteinExistence type="inferred from homology"/>
<comment type="caution">
    <text evidence="7">The sequence shown here is derived from an EMBL/GenBank/DDBJ whole genome shotgun (WGS) entry which is preliminary data.</text>
</comment>
<dbReference type="InterPro" id="IPR023828">
    <property type="entry name" value="Peptidase_S8_Ser-AS"/>
</dbReference>
<evidence type="ECO:0000313" key="8">
    <source>
        <dbReference type="Proteomes" id="UP001501237"/>
    </source>
</evidence>
<evidence type="ECO:0000259" key="6">
    <source>
        <dbReference type="Pfam" id="PF00082"/>
    </source>
</evidence>
<evidence type="ECO:0000256" key="1">
    <source>
        <dbReference type="ARBA" id="ARBA00011073"/>
    </source>
</evidence>
<dbReference type="PRINTS" id="PR00723">
    <property type="entry name" value="SUBTILISIN"/>
</dbReference>
<dbReference type="PROSITE" id="PS00138">
    <property type="entry name" value="SUBTILASE_SER"/>
    <property type="match status" value="1"/>
</dbReference>
<accession>A0ABP6QKL0</accession>
<evidence type="ECO:0000313" key="7">
    <source>
        <dbReference type="EMBL" id="GAA3231616.1"/>
    </source>
</evidence>